<sequence length="232" mass="25373">MKILAFDTSNKTLSVAILEDDRLLADITINIKKNHSVSLMPAIDFLMSSADLEPKDLDRIVVAQGPGSYTGLRVAVATAKMLAYSLSIELVGISSLYALASSVSKQYPNSVVIPLIDARRHNVYVGYYLDDASVAPDQHASFETVLEAAAAYDSVVFTGEVAAFIDDIQKALPQAMIQETLPSAYDIGLAGIHEIAQNIDAFVPNYLKRVEAEENWLKDHTPDQQSPYIKRV</sequence>
<dbReference type="PANTHER" id="PTHR11735">
    <property type="entry name" value="TRNA N6-ADENOSINE THREONYLCARBAMOYLTRANSFERASE"/>
    <property type="match status" value="1"/>
</dbReference>
<dbReference type="Gene3D" id="3.30.420.40">
    <property type="match status" value="2"/>
</dbReference>
<evidence type="ECO:0000313" key="2">
    <source>
        <dbReference type="EMBL" id="KPJ21762.1"/>
    </source>
</evidence>
<dbReference type="CDD" id="cd24032">
    <property type="entry name" value="ASKHA_NBD_TsaB"/>
    <property type="match status" value="1"/>
</dbReference>
<dbReference type="InterPro" id="IPR043129">
    <property type="entry name" value="ATPase_NBD"/>
</dbReference>
<dbReference type="AlphaFoldDB" id="A0A0P6S138"/>
<feature type="domain" description="Gcp-like" evidence="1">
    <location>
        <begin position="24"/>
        <end position="216"/>
    </location>
</feature>
<dbReference type="InterPro" id="IPR022496">
    <property type="entry name" value="T6A_TsaB"/>
</dbReference>
<dbReference type="PANTHER" id="PTHR11735:SF11">
    <property type="entry name" value="TRNA THREONYLCARBAMOYLADENOSINE BIOSYNTHESIS PROTEIN TSAB"/>
    <property type="match status" value="1"/>
</dbReference>
<comment type="caution">
    <text evidence="2">The sequence shown here is derived from an EMBL/GenBank/DDBJ whole genome shotgun (WGS) entry which is preliminary data.</text>
</comment>
<dbReference type="STRING" id="119224.AKK44_08125"/>
<dbReference type="PATRIC" id="fig|119224.3.peg.1465"/>
<reference evidence="2 3" key="1">
    <citation type="submission" date="2015-08" db="EMBL/GenBank/DDBJ databases">
        <title>Genome sequence of Streptococcus phocae subsp. phocae ATCC 51973T isolated from liver specimen obtained from seal.</title>
        <authorList>
            <person name="Avendano-Herrera R."/>
        </authorList>
    </citation>
    <scope>NUCLEOTIDE SEQUENCE [LARGE SCALE GENOMIC DNA]</scope>
    <source>
        <strain evidence="2 3">ATCC 51973</strain>
    </source>
</reference>
<dbReference type="EMBL" id="LHQM01000051">
    <property type="protein sequence ID" value="KPJ21762.1"/>
    <property type="molecule type" value="Genomic_DNA"/>
</dbReference>
<dbReference type="NCBIfam" id="TIGR03725">
    <property type="entry name" value="T6A_YeaZ"/>
    <property type="match status" value="1"/>
</dbReference>
<dbReference type="InterPro" id="IPR000905">
    <property type="entry name" value="Gcp-like_dom"/>
</dbReference>
<dbReference type="SUPFAM" id="SSF53067">
    <property type="entry name" value="Actin-like ATPase domain"/>
    <property type="match status" value="2"/>
</dbReference>
<dbReference type="Proteomes" id="UP000049578">
    <property type="component" value="Unassembled WGS sequence"/>
</dbReference>
<dbReference type="GO" id="GO:0005829">
    <property type="term" value="C:cytosol"/>
    <property type="evidence" value="ECO:0007669"/>
    <property type="project" value="TreeGrafter"/>
</dbReference>
<keyword evidence="3" id="KW-1185">Reference proteome</keyword>
<evidence type="ECO:0000259" key="1">
    <source>
        <dbReference type="Pfam" id="PF00814"/>
    </source>
</evidence>
<dbReference type="RefSeq" id="WP_054279265.1">
    <property type="nucleotide sequence ID" value="NZ_LHQM01000051.1"/>
</dbReference>
<accession>A0A0P6S138</accession>
<protein>
    <submittedName>
        <fullName evidence="2">Peptidase M22</fullName>
    </submittedName>
</protein>
<gene>
    <name evidence="2" type="ORF">AKK44_08125</name>
</gene>
<evidence type="ECO:0000313" key="3">
    <source>
        <dbReference type="Proteomes" id="UP000049578"/>
    </source>
</evidence>
<name>A0A0P6S138_9STRE</name>
<dbReference type="Pfam" id="PF00814">
    <property type="entry name" value="TsaD"/>
    <property type="match status" value="1"/>
</dbReference>
<proteinExistence type="predicted"/>
<dbReference type="GO" id="GO:0002949">
    <property type="term" value="P:tRNA threonylcarbamoyladenosine modification"/>
    <property type="evidence" value="ECO:0007669"/>
    <property type="project" value="InterPro"/>
</dbReference>
<organism evidence="2 3">
    <name type="scientific">Streptococcus phocae</name>
    <dbReference type="NCBI Taxonomy" id="119224"/>
    <lineage>
        <taxon>Bacteria</taxon>
        <taxon>Bacillati</taxon>
        <taxon>Bacillota</taxon>
        <taxon>Bacilli</taxon>
        <taxon>Lactobacillales</taxon>
        <taxon>Streptococcaceae</taxon>
        <taxon>Streptococcus</taxon>
    </lineage>
</organism>